<feature type="domain" description="Apple" evidence="4">
    <location>
        <begin position="369"/>
        <end position="445"/>
    </location>
</feature>
<keyword evidence="6" id="KW-1185">Reference proteome</keyword>
<evidence type="ECO:0000313" key="6">
    <source>
        <dbReference type="Proteomes" id="UP001158576"/>
    </source>
</evidence>
<proteinExistence type="predicted"/>
<protein>
    <submittedName>
        <fullName evidence="5">Oidioi.mRNA.OKI2018_I69.PAR.g10683.t1.cds</fullName>
    </submittedName>
</protein>
<dbReference type="SUPFAM" id="SSF57414">
    <property type="entry name" value="Hairpin loop containing domain-like"/>
    <property type="match status" value="1"/>
</dbReference>
<evidence type="ECO:0000256" key="2">
    <source>
        <dbReference type="ARBA" id="ARBA00023157"/>
    </source>
</evidence>
<dbReference type="Gene3D" id="3.50.4.10">
    <property type="entry name" value="Hepatocyte Growth Factor"/>
    <property type="match status" value="2"/>
</dbReference>
<reference evidence="5 6" key="1">
    <citation type="submission" date="2021-04" db="EMBL/GenBank/DDBJ databases">
        <authorList>
            <person name="Bliznina A."/>
        </authorList>
    </citation>
    <scope>NUCLEOTIDE SEQUENCE [LARGE SCALE GENOMIC DNA]</scope>
</reference>
<keyword evidence="1" id="KW-0677">Repeat</keyword>
<dbReference type="SMART" id="SM00223">
    <property type="entry name" value="APPLE"/>
    <property type="match status" value="1"/>
</dbReference>
<evidence type="ECO:0000259" key="4">
    <source>
        <dbReference type="PROSITE" id="PS50948"/>
    </source>
</evidence>
<dbReference type="InterPro" id="IPR003609">
    <property type="entry name" value="Pan_app"/>
</dbReference>
<gene>
    <name evidence="5" type="ORF">OKIOD_LOCUS2241</name>
</gene>
<evidence type="ECO:0000256" key="3">
    <source>
        <dbReference type="SAM" id="Coils"/>
    </source>
</evidence>
<dbReference type="Pfam" id="PF00024">
    <property type="entry name" value="PAN_1"/>
    <property type="match status" value="2"/>
</dbReference>
<dbReference type="InterPro" id="IPR000177">
    <property type="entry name" value="Apple"/>
</dbReference>
<keyword evidence="2" id="KW-1015">Disulfide bond</keyword>
<dbReference type="Proteomes" id="UP001158576">
    <property type="component" value="Chromosome PAR"/>
</dbReference>
<evidence type="ECO:0000256" key="1">
    <source>
        <dbReference type="ARBA" id="ARBA00022737"/>
    </source>
</evidence>
<organism evidence="5 6">
    <name type="scientific">Oikopleura dioica</name>
    <name type="common">Tunicate</name>
    <dbReference type="NCBI Taxonomy" id="34765"/>
    <lineage>
        <taxon>Eukaryota</taxon>
        <taxon>Metazoa</taxon>
        <taxon>Chordata</taxon>
        <taxon>Tunicata</taxon>
        <taxon>Appendicularia</taxon>
        <taxon>Copelata</taxon>
        <taxon>Oikopleuridae</taxon>
        <taxon>Oikopleura</taxon>
    </lineage>
</organism>
<accession>A0ABN7RS45</accession>
<keyword evidence="3" id="KW-0175">Coiled coil</keyword>
<dbReference type="EMBL" id="OU015568">
    <property type="protein sequence ID" value="CAG5084585.1"/>
    <property type="molecule type" value="Genomic_DNA"/>
</dbReference>
<name>A0ABN7RS45_OIKDI</name>
<evidence type="ECO:0000313" key="5">
    <source>
        <dbReference type="EMBL" id="CAG5084585.1"/>
    </source>
</evidence>
<feature type="coiled-coil region" evidence="3">
    <location>
        <begin position="180"/>
        <end position="214"/>
    </location>
</feature>
<sequence>MKLFQSLLAITAAQEAHDLNNDGHGSDVPYGRVISRDQIESMERGPRPRPIEQQEFYQNEIEPLIAQQALLNQQYASQAALDIYQPSRITATNAAQAQLNQQWAQAHQREREFYQNQYQPQNQIQAGQSHFQQQANAYLNHNNMSPNQARDDSFYHQQQSLSNQISNLQFQDQQAISSQNAILAQKLEEKLKILQQVQKEVSDQRALLQKIMTQKQQQAADAIASKRPYAELQSTTTTGKYEFEEPEVLPRYPVNVRENNRIQLQPTASSKKTVEIIQFEDESNSKGCFVENAAINPGIFTGNSIDHIENVYTAKGCQSHCKLHSQQGCEYFTWNSEDHSCELFTSLDGLEYDQDGISFVGKSDGCFQCEKPGFDYTSYYSSDSLTGRRAIYEVPDVFTCLEICRNVDGCDFVSFRADNRCYLKDSSAPENIEDDEDYVSAPVQCQSEFWNGFANSQSLINGKSLSTSRESDKKSDEESRVRAGLVFELRPHHLGISRSDSHRSELIKLLEDL</sequence>
<dbReference type="PROSITE" id="PS50948">
    <property type="entry name" value="PAN"/>
    <property type="match status" value="1"/>
</dbReference>